<dbReference type="EnsemblPlants" id="Pp3c2_12391V3.1">
    <property type="protein sequence ID" value="PAC:32933297.CDS.1"/>
    <property type="gene ID" value="Pp3c2_12391"/>
</dbReference>
<dbReference type="Gramene" id="Pp3c2_12391V3.1">
    <property type="protein sequence ID" value="PAC:32933297.CDS.1"/>
    <property type="gene ID" value="Pp3c2_12391"/>
</dbReference>
<reference evidence="1 3" key="2">
    <citation type="journal article" date="2018" name="Plant J.">
        <title>The Physcomitrella patens chromosome-scale assembly reveals moss genome structure and evolution.</title>
        <authorList>
            <person name="Lang D."/>
            <person name="Ullrich K.K."/>
            <person name="Murat F."/>
            <person name="Fuchs J."/>
            <person name="Jenkins J."/>
            <person name="Haas F.B."/>
            <person name="Piednoel M."/>
            <person name="Gundlach H."/>
            <person name="Van Bel M."/>
            <person name="Meyberg R."/>
            <person name="Vives C."/>
            <person name="Morata J."/>
            <person name="Symeonidi A."/>
            <person name="Hiss M."/>
            <person name="Muchero W."/>
            <person name="Kamisugi Y."/>
            <person name="Saleh O."/>
            <person name="Blanc G."/>
            <person name="Decker E.L."/>
            <person name="van Gessel N."/>
            <person name="Grimwood J."/>
            <person name="Hayes R.D."/>
            <person name="Graham S.W."/>
            <person name="Gunter L.E."/>
            <person name="McDaniel S.F."/>
            <person name="Hoernstein S.N.W."/>
            <person name="Larsson A."/>
            <person name="Li F.W."/>
            <person name="Perroud P.F."/>
            <person name="Phillips J."/>
            <person name="Ranjan P."/>
            <person name="Rokshar D.S."/>
            <person name="Rothfels C.J."/>
            <person name="Schneider L."/>
            <person name="Shu S."/>
            <person name="Stevenson D.W."/>
            <person name="Thummler F."/>
            <person name="Tillich M."/>
            <person name="Villarreal Aguilar J.C."/>
            <person name="Widiez T."/>
            <person name="Wong G.K."/>
            <person name="Wymore A."/>
            <person name="Zhang Y."/>
            <person name="Zimmer A.D."/>
            <person name="Quatrano R.S."/>
            <person name="Mayer K.F.X."/>
            <person name="Goodstein D."/>
            <person name="Casacuberta J.M."/>
            <person name="Vandepoele K."/>
            <person name="Reski R."/>
            <person name="Cuming A.C."/>
            <person name="Tuskan G.A."/>
            <person name="Maumus F."/>
            <person name="Salse J."/>
            <person name="Schmutz J."/>
            <person name="Rensing S.A."/>
        </authorList>
    </citation>
    <scope>NUCLEOTIDE SEQUENCE [LARGE SCALE GENOMIC DNA]</scope>
    <source>
        <strain evidence="2 3">cv. Gransden 2004</strain>
    </source>
</reference>
<evidence type="ECO:0000313" key="3">
    <source>
        <dbReference type="Proteomes" id="UP000006727"/>
    </source>
</evidence>
<proteinExistence type="predicted"/>
<reference evidence="1 3" key="1">
    <citation type="journal article" date="2008" name="Science">
        <title>The Physcomitrella genome reveals evolutionary insights into the conquest of land by plants.</title>
        <authorList>
            <person name="Rensing S."/>
            <person name="Lang D."/>
            <person name="Zimmer A."/>
            <person name="Terry A."/>
            <person name="Salamov A."/>
            <person name="Shapiro H."/>
            <person name="Nishiyama T."/>
            <person name="Perroud P.-F."/>
            <person name="Lindquist E."/>
            <person name="Kamisugi Y."/>
            <person name="Tanahashi T."/>
            <person name="Sakakibara K."/>
            <person name="Fujita T."/>
            <person name="Oishi K."/>
            <person name="Shin-I T."/>
            <person name="Kuroki Y."/>
            <person name="Toyoda A."/>
            <person name="Suzuki Y."/>
            <person name="Hashimoto A."/>
            <person name="Yamaguchi K."/>
            <person name="Sugano A."/>
            <person name="Kohara Y."/>
            <person name="Fujiyama A."/>
            <person name="Anterola A."/>
            <person name="Aoki S."/>
            <person name="Ashton N."/>
            <person name="Barbazuk W.B."/>
            <person name="Barker E."/>
            <person name="Bennetzen J."/>
            <person name="Bezanilla M."/>
            <person name="Blankenship R."/>
            <person name="Cho S.H."/>
            <person name="Dutcher S."/>
            <person name="Estelle M."/>
            <person name="Fawcett J.A."/>
            <person name="Gundlach H."/>
            <person name="Hanada K."/>
            <person name="Heyl A."/>
            <person name="Hicks K.A."/>
            <person name="Hugh J."/>
            <person name="Lohr M."/>
            <person name="Mayer K."/>
            <person name="Melkozernov A."/>
            <person name="Murata T."/>
            <person name="Nelson D."/>
            <person name="Pils B."/>
            <person name="Prigge M."/>
            <person name="Reiss B."/>
            <person name="Renner T."/>
            <person name="Rombauts S."/>
            <person name="Rushton P."/>
            <person name="Sanderfoot A."/>
            <person name="Schween G."/>
            <person name="Shiu S.-H."/>
            <person name="Stueber K."/>
            <person name="Theodoulou F.L."/>
            <person name="Tu H."/>
            <person name="Van de Peer Y."/>
            <person name="Verrier P.J."/>
            <person name="Waters E."/>
            <person name="Wood A."/>
            <person name="Yang L."/>
            <person name="Cove D."/>
            <person name="Cuming A."/>
            <person name="Hasebe M."/>
            <person name="Lucas S."/>
            <person name="Mishler D.B."/>
            <person name="Reski R."/>
            <person name="Grigoriev I."/>
            <person name="Quatrano R.S."/>
            <person name="Boore J.L."/>
        </authorList>
    </citation>
    <scope>NUCLEOTIDE SEQUENCE [LARGE SCALE GENOMIC DNA]</scope>
    <source>
        <strain evidence="2 3">cv. Gransden 2004</strain>
    </source>
</reference>
<dbReference type="Proteomes" id="UP000006727">
    <property type="component" value="Chromosome 2"/>
</dbReference>
<reference evidence="2" key="3">
    <citation type="submission" date="2020-12" db="UniProtKB">
        <authorList>
            <consortium name="EnsemblPlants"/>
        </authorList>
    </citation>
    <scope>IDENTIFICATION</scope>
</reference>
<dbReference type="InParanoid" id="A0A2K1L188"/>
<evidence type="ECO:0000313" key="1">
    <source>
        <dbReference type="EMBL" id="PNR59793.1"/>
    </source>
</evidence>
<keyword evidence="3" id="KW-1185">Reference proteome</keyword>
<sequence>MVVAVIDRYVGDEGARSFVVGRLTVVKLLNSPCAPSSDFYSLNLSPWLEKLLHVRQLNLPLLLFFTISGM</sequence>
<name>A0A2K1L188_PHYPA</name>
<dbReference type="AlphaFoldDB" id="A0A2K1L188"/>
<accession>A0A2K1L188</accession>
<evidence type="ECO:0000313" key="2">
    <source>
        <dbReference type="EnsemblPlants" id="PAC:32933297.CDS.1"/>
    </source>
</evidence>
<gene>
    <name evidence="1" type="ORF">PHYPA_002585</name>
</gene>
<dbReference type="EMBL" id="ABEU02000002">
    <property type="protein sequence ID" value="PNR59793.1"/>
    <property type="molecule type" value="Genomic_DNA"/>
</dbReference>
<organism evidence="1">
    <name type="scientific">Physcomitrium patens</name>
    <name type="common">Spreading-leaved earth moss</name>
    <name type="synonym">Physcomitrella patens</name>
    <dbReference type="NCBI Taxonomy" id="3218"/>
    <lineage>
        <taxon>Eukaryota</taxon>
        <taxon>Viridiplantae</taxon>
        <taxon>Streptophyta</taxon>
        <taxon>Embryophyta</taxon>
        <taxon>Bryophyta</taxon>
        <taxon>Bryophytina</taxon>
        <taxon>Bryopsida</taxon>
        <taxon>Funariidae</taxon>
        <taxon>Funariales</taxon>
        <taxon>Funariaceae</taxon>
        <taxon>Physcomitrium</taxon>
    </lineage>
</organism>
<protein>
    <submittedName>
        <fullName evidence="1 2">Uncharacterized protein</fullName>
    </submittedName>
</protein>